<dbReference type="InterPro" id="IPR036938">
    <property type="entry name" value="PAP2/HPO_sf"/>
</dbReference>
<gene>
    <name evidence="9" type="ORF">SAMN02745163_03509</name>
</gene>
<dbReference type="GO" id="GO:0016787">
    <property type="term" value="F:hydrolase activity"/>
    <property type="evidence" value="ECO:0007669"/>
    <property type="project" value="UniProtKB-KW"/>
</dbReference>
<evidence type="ECO:0000256" key="7">
    <source>
        <dbReference type="SAM" id="Phobius"/>
    </source>
</evidence>
<comment type="subcellular location">
    <subcellularLocation>
        <location evidence="1">Cell membrane</location>
        <topology evidence="1">Multi-pass membrane protein</topology>
    </subcellularLocation>
</comment>
<dbReference type="STRING" id="1121302.SAMN02745163_03509"/>
<keyword evidence="6 7" id="KW-0472">Membrane</keyword>
<reference evidence="9 10" key="1">
    <citation type="submission" date="2016-11" db="EMBL/GenBank/DDBJ databases">
        <authorList>
            <person name="Jaros S."/>
            <person name="Januszkiewicz K."/>
            <person name="Wedrychowicz H."/>
        </authorList>
    </citation>
    <scope>NUCLEOTIDE SEQUENCE [LARGE SCALE GENOMIC DNA]</scope>
    <source>
        <strain evidence="9 10">DSM 21758</strain>
    </source>
</reference>
<protein>
    <submittedName>
        <fullName evidence="9">Undecaprenyl-diphosphatase</fullName>
    </submittedName>
</protein>
<feature type="transmembrane region" description="Helical" evidence="7">
    <location>
        <begin position="152"/>
        <end position="170"/>
    </location>
</feature>
<keyword evidence="4" id="KW-0378">Hydrolase</keyword>
<proteinExistence type="predicted"/>
<keyword evidence="5 7" id="KW-1133">Transmembrane helix</keyword>
<dbReference type="SUPFAM" id="SSF48317">
    <property type="entry name" value="Acid phosphatase/Vanadium-dependent haloperoxidase"/>
    <property type="match status" value="1"/>
</dbReference>
<dbReference type="CDD" id="cd03392">
    <property type="entry name" value="PAP2_like_2"/>
    <property type="match status" value="1"/>
</dbReference>
<dbReference type="PANTHER" id="PTHR14969">
    <property type="entry name" value="SPHINGOSINE-1-PHOSPHATE PHOSPHOHYDROLASE"/>
    <property type="match status" value="1"/>
</dbReference>
<name>A0A1M6R0D4_9CLOT</name>
<sequence>MIDYFKKIDMKFSKYINENLRSYLLDKIMRIITRLGDLGFVWIIIGTICILKKTYKVEGNMILSALVVSTILGEGIIKHTVKRERPSAVEEEELIISKPKTYSFPSGHTASSFAVVGILIATGSRLKIYALILAILIAFSRIYLNVHYLSDVLSGVLLGLICSSIVFCYIQL</sequence>
<feature type="transmembrane region" description="Helical" evidence="7">
    <location>
        <begin position="63"/>
        <end position="81"/>
    </location>
</feature>
<evidence type="ECO:0000256" key="6">
    <source>
        <dbReference type="ARBA" id="ARBA00023136"/>
    </source>
</evidence>
<dbReference type="Gene3D" id="1.20.144.10">
    <property type="entry name" value="Phosphatidic acid phosphatase type 2/haloperoxidase"/>
    <property type="match status" value="1"/>
</dbReference>
<dbReference type="AlphaFoldDB" id="A0A1M6R0D4"/>
<keyword evidence="3 7" id="KW-0812">Transmembrane</keyword>
<accession>A0A1M6R0D4</accession>
<dbReference type="EMBL" id="FQZB01000015">
    <property type="protein sequence ID" value="SHK25893.1"/>
    <property type="molecule type" value="Genomic_DNA"/>
</dbReference>
<evidence type="ECO:0000256" key="4">
    <source>
        <dbReference type="ARBA" id="ARBA00022801"/>
    </source>
</evidence>
<evidence type="ECO:0000256" key="2">
    <source>
        <dbReference type="ARBA" id="ARBA00022475"/>
    </source>
</evidence>
<keyword evidence="10" id="KW-1185">Reference proteome</keyword>
<dbReference type="InterPro" id="IPR000326">
    <property type="entry name" value="PAP2/HPO"/>
</dbReference>
<evidence type="ECO:0000313" key="10">
    <source>
        <dbReference type="Proteomes" id="UP000184310"/>
    </source>
</evidence>
<dbReference type="GO" id="GO:0005886">
    <property type="term" value="C:plasma membrane"/>
    <property type="evidence" value="ECO:0007669"/>
    <property type="project" value="UniProtKB-SubCell"/>
</dbReference>
<dbReference type="SMART" id="SM00014">
    <property type="entry name" value="acidPPc"/>
    <property type="match status" value="1"/>
</dbReference>
<feature type="transmembrane region" description="Helical" evidence="7">
    <location>
        <begin position="31"/>
        <end position="51"/>
    </location>
</feature>
<evidence type="ECO:0000256" key="1">
    <source>
        <dbReference type="ARBA" id="ARBA00004651"/>
    </source>
</evidence>
<feature type="domain" description="Phosphatidic acid phosphatase type 2/haloperoxidase" evidence="8">
    <location>
        <begin position="61"/>
        <end position="167"/>
    </location>
</feature>
<evidence type="ECO:0000313" key="9">
    <source>
        <dbReference type="EMBL" id="SHK25893.1"/>
    </source>
</evidence>
<dbReference type="RefSeq" id="WP_200802906.1">
    <property type="nucleotide sequence ID" value="NZ_FQZB01000015.1"/>
</dbReference>
<organism evidence="9 10">
    <name type="scientific">Clostridium cavendishii DSM 21758</name>
    <dbReference type="NCBI Taxonomy" id="1121302"/>
    <lineage>
        <taxon>Bacteria</taxon>
        <taxon>Bacillati</taxon>
        <taxon>Bacillota</taxon>
        <taxon>Clostridia</taxon>
        <taxon>Eubacteriales</taxon>
        <taxon>Clostridiaceae</taxon>
        <taxon>Clostridium</taxon>
    </lineage>
</organism>
<dbReference type="Pfam" id="PF01569">
    <property type="entry name" value="PAP2"/>
    <property type="match status" value="1"/>
</dbReference>
<dbReference type="PANTHER" id="PTHR14969:SF62">
    <property type="entry name" value="DECAPRENYLPHOSPHORYL-5-PHOSPHORIBOSE PHOSPHATASE RV3807C-RELATED"/>
    <property type="match status" value="1"/>
</dbReference>
<evidence type="ECO:0000256" key="3">
    <source>
        <dbReference type="ARBA" id="ARBA00022692"/>
    </source>
</evidence>
<evidence type="ECO:0000256" key="5">
    <source>
        <dbReference type="ARBA" id="ARBA00022989"/>
    </source>
</evidence>
<dbReference type="Proteomes" id="UP000184310">
    <property type="component" value="Unassembled WGS sequence"/>
</dbReference>
<evidence type="ECO:0000259" key="8">
    <source>
        <dbReference type="SMART" id="SM00014"/>
    </source>
</evidence>
<keyword evidence="2" id="KW-1003">Cell membrane</keyword>